<dbReference type="EMBL" id="JANRHA010000002">
    <property type="protein sequence ID" value="MDG3013912.1"/>
    <property type="molecule type" value="Genomic_DNA"/>
</dbReference>
<sequence length="354" mass="37985">MVEACLRLSVSTLELGHLPDDGDFTPVRVLASRGARSGERIDHVLSQCHRAMAGAREIVLEQTIDVTVDSLRTRARLLLSLAERVSEVASASYVATATTVESTAPAVVHVVDALLAGRDATTLAARCGLVLADQHTVVAFTAARRPADLSAARGTVPGLERALVAELGAPLLARLSPRQCTLLLPGSPHIDEVRSHLDRVSGIADVDITATAVPAQTGDVAHAADQAHELLVLARHLGHAPDLYRLADLALEYQLTRPGPARDRLLELLGPLEAAPELLETLEVHIDNDLNRQRTARKLHLHPNTVDYRMKRVAQLTGCDPVRASGRWQLRSALVVREFVRGTGQAAGGPDRDA</sequence>
<evidence type="ECO:0000259" key="1">
    <source>
        <dbReference type="Pfam" id="PF13556"/>
    </source>
</evidence>
<dbReference type="Gene3D" id="1.10.10.2840">
    <property type="entry name" value="PucR C-terminal helix-turn-helix domain"/>
    <property type="match status" value="1"/>
</dbReference>
<dbReference type="PANTHER" id="PTHR33744:SF1">
    <property type="entry name" value="DNA-BINDING TRANSCRIPTIONAL ACTIVATOR ADER"/>
    <property type="match status" value="1"/>
</dbReference>
<feature type="domain" description="PucR C-terminal helix-turn-helix" evidence="1">
    <location>
        <begin position="278"/>
        <end position="335"/>
    </location>
</feature>
<organism evidence="2 3">
    <name type="scientific">Speluncibacter jeojiensis</name>
    <dbReference type="NCBI Taxonomy" id="2710754"/>
    <lineage>
        <taxon>Bacteria</taxon>
        <taxon>Bacillati</taxon>
        <taxon>Actinomycetota</taxon>
        <taxon>Actinomycetes</taxon>
        <taxon>Mycobacteriales</taxon>
        <taxon>Speluncibacteraceae</taxon>
        <taxon>Speluncibacter</taxon>
    </lineage>
</organism>
<name>A0A9X4RD93_9ACTN</name>
<accession>A0A9X4RD93</accession>
<dbReference type="InterPro" id="IPR042070">
    <property type="entry name" value="PucR_C-HTH_sf"/>
</dbReference>
<gene>
    <name evidence="2" type="ORF">NVS88_04995</name>
</gene>
<proteinExistence type="predicted"/>
<dbReference type="Pfam" id="PF13556">
    <property type="entry name" value="HTH_30"/>
    <property type="match status" value="1"/>
</dbReference>
<keyword evidence="3" id="KW-1185">Reference proteome</keyword>
<dbReference type="InterPro" id="IPR051448">
    <property type="entry name" value="CdaR-like_regulators"/>
</dbReference>
<dbReference type="AlphaFoldDB" id="A0A9X4RD93"/>
<dbReference type="PANTHER" id="PTHR33744">
    <property type="entry name" value="CARBOHYDRATE DIACID REGULATOR"/>
    <property type="match status" value="1"/>
</dbReference>
<evidence type="ECO:0000313" key="3">
    <source>
        <dbReference type="Proteomes" id="UP001152755"/>
    </source>
</evidence>
<dbReference type="InterPro" id="IPR025736">
    <property type="entry name" value="PucR_C-HTH_dom"/>
</dbReference>
<protein>
    <submittedName>
        <fullName evidence="2">Helix-turn-helix domain-containing protein</fullName>
    </submittedName>
</protein>
<dbReference type="Proteomes" id="UP001152755">
    <property type="component" value="Unassembled WGS sequence"/>
</dbReference>
<reference evidence="2" key="1">
    <citation type="submission" date="2022-08" db="EMBL/GenBank/DDBJ databases">
        <title>Genome analysis of Corynebacteriales strain.</title>
        <authorList>
            <person name="Lee S.D."/>
        </authorList>
    </citation>
    <scope>NUCLEOTIDE SEQUENCE</scope>
    <source>
        <strain evidence="2">D3-21</strain>
    </source>
</reference>
<dbReference type="RefSeq" id="WP_277832848.1">
    <property type="nucleotide sequence ID" value="NZ_JAAIVF010000003.1"/>
</dbReference>
<evidence type="ECO:0000313" key="2">
    <source>
        <dbReference type="EMBL" id="MDG3013912.1"/>
    </source>
</evidence>
<comment type="caution">
    <text evidence="2">The sequence shown here is derived from an EMBL/GenBank/DDBJ whole genome shotgun (WGS) entry which is preliminary data.</text>
</comment>